<sequence length="54" mass="5892">MRAKRKSPLTFLEIAVFIAIFAILVSMLCPIFRHEPAKTAPFATPSGHGGPLQI</sequence>
<evidence type="ECO:0000313" key="2">
    <source>
        <dbReference type="Proteomes" id="UP000287394"/>
    </source>
</evidence>
<protein>
    <submittedName>
        <fullName evidence="1">Uncharacterized protein</fullName>
    </submittedName>
</protein>
<reference evidence="1 2" key="1">
    <citation type="journal article" date="2019" name="Int. J. Syst. Evol. Microbiol.">
        <title>Capsulimonas corticalis gen. nov., sp. nov., an aerobic capsulated bacterium, of a novel bacterial order, Capsulimonadales ord. nov., of the class Armatimonadia of the phylum Armatimonadetes.</title>
        <authorList>
            <person name="Li J."/>
            <person name="Kudo C."/>
            <person name="Tonouchi A."/>
        </authorList>
    </citation>
    <scope>NUCLEOTIDE SEQUENCE [LARGE SCALE GENOMIC DNA]</scope>
    <source>
        <strain evidence="1 2">AX-7</strain>
    </source>
</reference>
<gene>
    <name evidence="1" type="ORF">CCAX7_009090</name>
</gene>
<proteinExistence type="predicted"/>
<evidence type="ECO:0000313" key="1">
    <source>
        <dbReference type="EMBL" id="BDI28858.1"/>
    </source>
</evidence>
<organism evidence="1 2">
    <name type="scientific">Capsulimonas corticalis</name>
    <dbReference type="NCBI Taxonomy" id="2219043"/>
    <lineage>
        <taxon>Bacteria</taxon>
        <taxon>Bacillati</taxon>
        <taxon>Armatimonadota</taxon>
        <taxon>Armatimonadia</taxon>
        <taxon>Capsulimonadales</taxon>
        <taxon>Capsulimonadaceae</taxon>
        <taxon>Capsulimonas</taxon>
    </lineage>
</organism>
<dbReference type="Proteomes" id="UP000287394">
    <property type="component" value="Chromosome"/>
</dbReference>
<dbReference type="KEGG" id="ccot:CCAX7_009090"/>
<dbReference type="AlphaFoldDB" id="A0A402CU43"/>
<accession>A0A402CU43</accession>
<keyword evidence="2" id="KW-1185">Reference proteome</keyword>
<name>A0A402CU43_9BACT</name>
<dbReference type="RefSeq" id="WP_165864114.1">
    <property type="nucleotide sequence ID" value="NZ_AP025739.1"/>
</dbReference>
<dbReference type="EMBL" id="AP025739">
    <property type="protein sequence ID" value="BDI28858.1"/>
    <property type="molecule type" value="Genomic_DNA"/>
</dbReference>